<dbReference type="InterPro" id="IPR022898">
    <property type="entry name" value="RNase_HII"/>
</dbReference>
<dbReference type="Gene3D" id="3.30.420.10">
    <property type="entry name" value="Ribonuclease H-like superfamily/Ribonuclease H"/>
    <property type="match status" value="1"/>
</dbReference>
<evidence type="ECO:0000256" key="11">
    <source>
        <dbReference type="ARBA" id="ARBA00022759"/>
    </source>
</evidence>
<evidence type="ECO:0000256" key="12">
    <source>
        <dbReference type="ARBA" id="ARBA00022801"/>
    </source>
</evidence>
<dbReference type="NCBIfam" id="NF000594">
    <property type="entry name" value="PRK00015.1-1"/>
    <property type="match status" value="1"/>
</dbReference>
<evidence type="ECO:0000256" key="13">
    <source>
        <dbReference type="ARBA" id="ARBA00023211"/>
    </source>
</evidence>
<evidence type="ECO:0000256" key="4">
    <source>
        <dbReference type="ARBA" id="ARBA00004496"/>
    </source>
</evidence>
<dbReference type="GO" id="GO:0005737">
    <property type="term" value="C:cytoplasm"/>
    <property type="evidence" value="ECO:0007669"/>
    <property type="project" value="UniProtKB-SubCell"/>
</dbReference>
<comment type="similarity">
    <text evidence="5 14 16">Belongs to the RNase HII family.</text>
</comment>
<dbReference type="SUPFAM" id="SSF53098">
    <property type="entry name" value="Ribonuclease H-like"/>
    <property type="match status" value="1"/>
</dbReference>
<evidence type="ECO:0000256" key="8">
    <source>
        <dbReference type="ARBA" id="ARBA00022490"/>
    </source>
</evidence>
<dbReference type="PANTHER" id="PTHR10954">
    <property type="entry name" value="RIBONUCLEASE H2 SUBUNIT A"/>
    <property type="match status" value="1"/>
</dbReference>
<dbReference type="NCBIfam" id="NF000595">
    <property type="entry name" value="PRK00015.1-3"/>
    <property type="match status" value="1"/>
</dbReference>
<keyword evidence="13 14" id="KW-0464">Manganese</keyword>
<dbReference type="HAMAP" id="MF_00052_B">
    <property type="entry name" value="RNase_HII_B"/>
    <property type="match status" value="1"/>
</dbReference>
<reference evidence="18" key="1">
    <citation type="submission" date="2023-02" db="EMBL/GenBank/DDBJ databases">
        <title>Pathogen: clinical or host-associated sample.</title>
        <authorList>
            <person name="Hergert J."/>
            <person name="Casey R."/>
            <person name="Wagner J."/>
            <person name="Young E.L."/>
            <person name="Oakeson K.F."/>
        </authorList>
    </citation>
    <scope>NUCLEOTIDE SEQUENCE</scope>
    <source>
        <strain evidence="18">2022CK-00830</strain>
    </source>
</reference>
<comment type="cofactor">
    <cofactor evidence="2">
        <name>Mg(2+)</name>
        <dbReference type="ChEBI" id="CHEBI:18420"/>
    </cofactor>
</comment>
<evidence type="ECO:0000256" key="1">
    <source>
        <dbReference type="ARBA" id="ARBA00000077"/>
    </source>
</evidence>
<organism evidence="18 19">
    <name type="scientific">Paenibacillus urinalis</name>
    <dbReference type="NCBI Taxonomy" id="521520"/>
    <lineage>
        <taxon>Bacteria</taxon>
        <taxon>Bacillati</taxon>
        <taxon>Bacillota</taxon>
        <taxon>Bacilli</taxon>
        <taxon>Bacillales</taxon>
        <taxon>Paenibacillaceae</taxon>
        <taxon>Paenibacillus</taxon>
    </lineage>
</organism>
<dbReference type="GO" id="GO:0043137">
    <property type="term" value="P:DNA replication, removal of RNA primer"/>
    <property type="evidence" value="ECO:0007669"/>
    <property type="project" value="TreeGrafter"/>
</dbReference>
<dbReference type="InterPro" id="IPR036397">
    <property type="entry name" value="RNaseH_sf"/>
</dbReference>
<comment type="function">
    <text evidence="3 14 16">Endonuclease that specifically degrades the RNA of RNA-DNA hybrids.</text>
</comment>
<keyword evidence="12 14" id="KW-0378">Hydrolase</keyword>
<feature type="domain" description="RNase H type-2" evidence="17">
    <location>
        <begin position="34"/>
        <end position="223"/>
    </location>
</feature>
<comment type="cofactor">
    <cofactor evidence="14 15">
        <name>Mn(2+)</name>
        <dbReference type="ChEBI" id="CHEBI:29035"/>
    </cofactor>
    <cofactor evidence="14 15">
        <name>Mg(2+)</name>
        <dbReference type="ChEBI" id="CHEBI:18420"/>
    </cofactor>
    <text evidence="14 15">Manganese or magnesium. Binds 1 divalent metal ion per monomer in the absence of substrate. May bind a second metal ion after substrate binding.</text>
</comment>
<keyword evidence="11 14" id="KW-0255">Endonuclease</keyword>
<evidence type="ECO:0000256" key="2">
    <source>
        <dbReference type="ARBA" id="ARBA00001946"/>
    </source>
</evidence>
<evidence type="ECO:0000259" key="17">
    <source>
        <dbReference type="PROSITE" id="PS51975"/>
    </source>
</evidence>
<dbReference type="PROSITE" id="PS51975">
    <property type="entry name" value="RNASE_H_2"/>
    <property type="match status" value="1"/>
</dbReference>
<sequence length="225" mass="24848">MKELDLNIQETDTFEEPEMDMLKYEREAWDSGAEYIAGIDEVGRGCLFGDVVAAAVILPKGLVLEGVNDSKKLSDKKRELLFDIIMKEAVAVGIGIVDVETIDRINIRQASRLAMKQAVHALTPSPDHLLVDAETVDIPLPQLSIIKGDANSQSIGAASIIAKVTRDRMCKGEWDALYPEYGIAIHKGYATKLHREQLLALGPTPLHRRSFLGKILGEQEQPTLF</sequence>
<evidence type="ECO:0000256" key="5">
    <source>
        <dbReference type="ARBA" id="ARBA00007383"/>
    </source>
</evidence>
<dbReference type="GO" id="GO:0032299">
    <property type="term" value="C:ribonuclease H2 complex"/>
    <property type="evidence" value="ECO:0007669"/>
    <property type="project" value="TreeGrafter"/>
</dbReference>
<evidence type="ECO:0000256" key="15">
    <source>
        <dbReference type="PROSITE-ProRule" id="PRU01319"/>
    </source>
</evidence>
<dbReference type="InterPro" id="IPR012337">
    <property type="entry name" value="RNaseH-like_sf"/>
</dbReference>
<feature type="binding site" evidence="14 15">
    <location>
        <position position="132"/>
    </location>
    <ligand>
        <name>a divalent metal cation</name>
        <dbReference type="ChEBI" id="CHEBI:60240"/>
    </ligand>
</feature>
<dbReference type="RefSeq" id="WP_081872140.1">
    <property type="nucleotide sequence ID" value="NZ_CP118101.1"/>
</dbReference>
<dbReference type="PANTHER" id="PTHR10954:SF18">
    <property type="entry name" value="RIBONUCLEASE HII"/>
    <property type="match status" value="1"/>
</dbReference>
<evidence type="ECO:0000313" key="19">
    <source>
        <dbReference type="Proteomes" id="UP001220962"/>
    </source>
</evidence>
<evidence type="ECO:0000256" key="14">
    <source>
        <dbReference type="HAMAP-Rule" id="MF_00052"/>
    </source>
</evidence>
<evidence type="ECO:0000256" key="10">
    <source>
        <dbReference type="ARBA" id="ARBA00022723"/>
    </source>
</evidence>
<evidence type="ECO:0000313" key="18">
    <source>
        <dbReference type="EMBL" id="WDH84465.1"/>
    </source>
</evidence>
<dbReference type="GO" id="GO:0004523">
    <property type="term" value="F:RNA-DNA hybrid ribonuclease activity"/>
    <property type="evidence" value="ECO:0007669"/>
    <property type="project" value="UniProtKB-UniRule"/>
</dbReference>
<dbReference type="Proteomes" id="UP001220962">
    <property type="component" value="Chromosome"/>
</dbReference>
<dbReference type="EC" id="3.1.26.4" evidence="6 14"/>
<protein>
    <recommendedName>
        <fullName evidence="7 14">Ribonuclease HII</fullName>
        <shortName evidence="14">RNase HII</shortName>
        <ecNumber evidence="6 14">3.1.26.4</ecNumber>
    </recommendedName>
</protein>
<dbReference type="AlphaFoldDB" id="A0AAX3N6U6"/>
<evidence type="ECO:0000256" key="16">
    <source>
        <dbReference type="RuleBase" id="RU003515"/>
    </source>
</evidence>
<dbReference type="GO" id="GO:0030145">
    <property type="term" value="F:manganese ion binding"/>
    <property type="evidence" value="ECO:0007669"/>
    <property type="project" value="UniProtKB-UniRule"/>
</dbReference>
<dbReference type="Pfam" id="PF01351">
    <property type="entry name" value="RNase_HII"/>
    <property type="match status" value="1"/>
</dbReference>
<gene>
    <name evidence="14" type="primary">rnhB</name>
    <name evidence="18" type="ORF">PUW23_09745</name>
</gene>
<feature type="binding site" evidence="14 15">
    <location>
        <position position="41"/>
    </location>
    <ligand>
        <name>a divalent metal cation</name>
        <dbReference type="ChEBI" id="CHEBI:60240"/>
    </ligand>
</feature>
<proteinExistence type="inferred from homology"/>
<dbReference type="GO" id="GO:0006298">
    <property type="term" value="P:mismatch repair"/>
    <property type="evidence" value="ECO:0007669"/>
    <property type="project" value="TreeGrafter"/>
</dbReference>
<comment type="subcellular location">
    <subcellularLocation>
        <location evidence="4 14">Cytoplasm</location>
    </subcellularLocation>
</comment>
<dbReference type="InterPro" id="IPR024567">
    <property type="entry name" value="RNase_HII/HIII_dom"/>
</dbReference>
<comment type="catalytic activity">
    <reaction evidence="1 14 15 16">
        <text>Endonucleolytic cleavage to 5'-phosphomonoester.</text>
        <dbReference type="EC" id="3.1.26.4"/>
    </reaction>
</comment>
<name>A0AAX3N6U6_9BACL</name>
<keyword evidence="9 14" id="KW-0540">Nuclease</keyword>
<evidence type="ECO:0000256" key="9">
    <source>
        <dbReference type="ARBA" id="ARBA00022722"/>
    </source>
</evidence>
<keyword evidence="10 14" id="KW-0479">Metal-binding</keyword>
<evidence type="ECO:0000256" key="3">
    <source>
        <dbReference type="ARBA" id="ARBA00004065"/>
    </source>
</evidence>
<evidence type="ECO:0000256" key="6">
    <source>
        <dbReference type="ARBA" id="ARBA00012180"/>
    </source>
</evidence>
<dbReference type="EMBL" id="CP118101">
    <property type="protein sequence ID" value="WDH84465.1"/>
    <property type="molecule type" value="Genomic_DNA"/>
</dbReference>
<accession>A0AAX3N6U6</accession>
<dbReference type="CDD" id="cd07182">
    <property type="entry name" value="RNase_HII_bacteria_HII_like"/>
    <property type="match status" value="1"/>
</dbReference>
<evidence type="ECO:0000256" key="7">
    <source>
        <dbReference type="ARBA" id="ARBA00019179"/>
    </source>
</evidence>
<dbReference type="GO" id="GO:0003723">
    <property type="term" value="F:RNA binding"/>
    <property type="evidence" value="ECO:0007669"/>
    <property type="project" value="UniProtKB-UniRule"/>
</dbReference>
<feature type="binding site" evidence="14 15">
    <location>
        <position position="40"/>
    </location>
    <ligand>
        <name>a divalent metal cation</name>
        <dbReference type="ChEBI" id="CHEBI:60240"/>
    </ligand>
</feature>
<dbReference type="InterPro" id="IPR001352">
    <property type="entry name" value="RNase_HII/HIII"/>
</dbReference>
<keyword evidence="8 14" id="KW-0963">Cytoplasm</keyword>